<dbReference type="PANTHER" id="PTHR47331">
    <property type="entry name" value="PHD-TYPE DOMAIN-CONTAINING PROTEIN"/>
    <property type="match status" value="1"/>
</dbReference>
<dbReference type="AlphaFoldDB" id="A0AAV8ZVS4"/>
<dbReference type="Proteomes" id="UP001162156">
    <property type="component" value="Unassembled WGS sequence"/>
</dbReference>
<sequence>MDDFYVNDMLSGTSTREEAIIMGNEVSTILKSDGMHLRKWISNDAVVIRQINEGDCNSEAFHFGKNDSNKTLGLYWSFQKDAFMYSINFSSVNVNTKRSIRYIKDL</sequence>
<name>A0AAV8ZVS4_9CUCU</name>
<reference evidence="1" key="1">
    <citation type="journal article" date="2023" name="Insect Mol. Biol.">
        <title>Genome sequencing provides insights into the evolution of gene families encoding plant cell wall-degrading enzymes in longhorned beetles.</title>
        <authorList>
            <person name="Shin N.R."/>
            <person name="Okamura Y."/>
            <person name="Kirsch R."/>
            <person name="Pauchet Y."/>
        </authorList>
    </citation>
    <scope>NUCLEOTIDE SEQUENCE</scope>
    <source>
        <strain evidence="1">RBIC_L_NR</strain>
    </source>
</reference>
<keyword evidence="2" id="KW-1185">Reference proteome</keyword>
<proteinExistence type="predicted"/>
<organism evidence="1 2">
    <name type="scientific">Rhamnusium bicolor</name>
    <dbReference type="NCBI Taxonomy" id="1586634"/>
    <lineage>
        <taxon>Eukaryota</taxon>
        <taxon>Metazoa</taxon>
        <taxon>Ecdysozoa</taxon>
        <taxon>Arthropoda</taxon>
        <taxon>Hexapoda</taxon>
        <taxon>Insecta</taxon>
        <taxon>Pterygota</taxon>
        <taxon>Neoptera</taxon>
        <taxon>Endopterygota</taxon>
        <taxon>Coleoptera</taxon>
        <taxon>Polyphaga</taxon>
        <taxon>Cucujiformia</taxon>
        <taxon>Chrysomeloidea</taxon>
        <taxon>Cerambycidae</taxon>
        <taxon>Lepturinae</taxon>
        <taxon>Rhagiini</taxon>
        <taxon>Rhamnusium</taxon>
    </lineage>
</organism>
<protein>
    <submittedName>
        <fullName evidence="1">Uncharacterized protein</fullName>
    </submittedName>
</protein>
<evidence type="ECO:0000313" key="1">
    <source>
        <dbReference type="EMBL" id="KAJ8972156.1"/>
    </source>
</evidence>
<dbReference type="EMBL" id="JANEYF010000117">
    <property type="protein sequence ID" value="KAJ8972156.1"/>
    <property type="molecule type" value="Genomic_DNA"/>
</dbReference>
<accession>A0AAV8ZVS4</accession>
<comment type="caution">
    <text evidence="1">The sequence shown here is derived from an EMBL/GenBank/DDBJ whole genome shotgun (WGS) entry which is preliminary data.</text>
</comment>
<gene>
    <name evidence="1" type="ORF">NQ314_000382</name>
</gene>
<evidence type="ECO:0000313" key="2">
    <source>
        <dbReference type="Proteomes" id="UP001162156"/>
    </source>
</evidence>